<keyword evidence="5" id="KW-1185">Reference proteome</keyword>
<gene>
    <name evidence="4" type="ORF">GBAR_LOCUS12892</name>
</gene>
<dbReference type="Pfam" id="PF06119">
    <property type="entry name" value="NIDO"/>
    <property type="match status" value="1"/>
</dbReference>
<feature type="chain" id="PRO_5041451650" evidence="2">
    <location>
        <begin position="24"/>
        <end position="270"/>
    </location>
</feature>
<dbReference type="SMART" id="SM00539">
    <property type="entry name" value="NIDO"/>
    <property type="match status" value="1"/>
</dbReference>
<feature type="non-terminal residue" evidence="4">
    <location>
        <position position="270"/>
    </location>
</feature>
<evidence type="ECO:0000256" key="2">
    <source>
        <dbReference type="SAM" id="SignalP"/>
    </source>
</evidence>
<feature type="signal peptide" evidence="2">
    <location>
        <begin position="1"/>
        <end position="23"/>
    </location>
</feature>
<protein>
    <submittedName>
        <fullName evidence="4">Nidogen-1</fullName>
    </submittedName>
</protein>
<proteinExistence type="predicted"/>
<organism evidence="4 5">
    <name type="scientific">Geodia barretti</name>
    <name type="common">Barrett's horny sponge</name>
    <dbReference type="NCBI Taxonomy" id="519541"/>
    <lineage>
        <taxon>Eukaryota</taxon>
        <taxon>Metazoa</taxon>
        <taxon>Porifera</taxon>
        <taxon>Demospongiae</taxon>
        <taxon>Heteroscleromorpha</taxon>
        <taxon>Tetractinellida</taxon>
        <taxon>Astrophorina</taxon>
        <taxon>Geodiidae</taxon>
        <taxon>Geodia</taxon>
    </lineage>
</organism>
<name>A0AA35WIQ9_GEOBA</name>
<keyword evidence="1" id="KW-1015">Disulfide bond</keyword>
<dbReference type="PANTHER" id="PTHR13802:SF52">
    <property type="entry name" value="MUCIN-4"/>
    <property type="match status" value="1"/>
</dbReference>
<dbReference type="InterPro" id="IPR003886">
    <property type="entry name" value="NIDO_dom"/>
</dbReference>
<dbReference type="InterPro" id="IPR051495">
    <property type="entry name" value="Epithelial_Barrier/Signaling"/>
</dbReference>
<dbReference type="AlphaFoldDB" id="A0AA35WIQ9"/>
<comment type="caution">
    <text evidence="4">The sequence shown here is derived from an EMBL/GenBank/DDBJ whole genome shotgun (WGS) entry which is preliminary data.</text>
</comment>
<feature type="domain" description="NIDO" evidence="3">
    <location>
        <begin position="104"/>
        <end position="228"/>
    </location>
</feature>
<accession>A0AA35WIQ9</accession>
<dbReference type="EMBL" id="CASHTH010001919">
    <property type="protein sequence ID" value="CAI8021879.1"/>
    <property type="molecule type" value="Genomic_DNA"/>
</dbReference>
<dbReference type="Proteomes" id="UP001174909">
    <property type="component" value="Unassembled WGS sequence"/>
</dbReference>
<evidence type="ECO:0000256" key="1">
    <source>
        <dbReference type="ARBA" id="ARBA00023157"/>
    </source>
</evidence>
<dbReference type="PANTHER" id="PTHR13802">
    <property type="entry name" value="MUCIN 4-RELATED"/>
    <property type="match status" value="1"/>
</dbReference>
<keyword evidence="2" id="KW-0732">Signal</keyword>
<evidence type="ECO:0000313" key="4">
    <source>
        <dbReference type="EMBL" id="CAI8021879.1"/>
    </source>
</evidence>
<dbReference type="GO" id="GO:0005176">
    <property type="term" value="F:ErbB-2 class receptor binding"/>
    <property type="evidence" value="ECO:0007669"/>
    <property type="project" value="TreeGrafter"/>
</dbReference>
<evidence type="ECO:0000313" key="5">
    <source>
        <dbReference type="Proteomes" id="UP001174909"/>
    </source>
</evidence>
<evidence type="ECO:0000259" key="3">
    <source>
        <dbReference type="SMART" id="SM00539"/>
    </source>
</evidence>
<reference evidence="4" key="1">
    <citation type="submission" date="2023-03" db="EMBL/GenBank/DDBJ databases">
        <authorList>
            <person name="Steffen K."/>
            <person name="Cardenas P."/>
        </authorList>
    </citation>
    <scope>NUCLEOTIDE SEQUENCE</scope>
</reference>
<sequence length="270" mass="29767">MKWSGKSSLLLPAIVGQIVPILCLNLQAGTGGNLNFLTLSNYTTLPRNHGAVSDRIQTNGYFSSGAWNITALYVNSNGFISVYPAKKYRPGLIRDNNEPPIIAPYSAQTDTRLSGSVRFTQFTSYDRLQMTIVSDFIRSHTNHPFSGTRMMVVEWRDVAKYGGSASTTSTFQAVLITNGTDSYAVFIYECGGMEWGGAEIGWQARRTYHTNKVQEAHYVSGSVESADIGCLYSSNHSAIVYRLYGGCKAFDWLCDCGTCVASQKRCNGYR</sequence>
<dbReference type="GO" id="GO:0007160">
    <property type="term" value="P:cell-matrix adhesion"/>
    <property type="evidence" value="ECO:0007669"/>
    <property type="project" value="InterPro"/>
</dbReference>